<name>A0A9N9GKZ6_9GLOM</name>
<keyword evidence="1" id="KW-1133">Transmembrane helix</keyword>
<protein>
    <submittedName>
        <fullName evidence="2">12364_t:CDS:1</fullName>
    </submittedName>
</protein>
<dbReference type="AlphaFoldDB" id="A0A9N9GKZ6"/>
<keyword evidence="3" id="KW-1185">Reference proteome</keyword>
<dbReference type="OrthoDB" id="2444199at2759"/>
<gene>
    <name evidence="2" type="ORF">AGERDE_LOCUS9511</name>
</gene>
<feature type="transmembrane region" description="Helical" evidence="1">
    <location>
        <begin position="213"/>
        <end position="240"/>
    </location>
</feature>
<keyword evidence="1" id="KW-0812">Transmembrane</keyword>
<keyword evidence="1" id="KW-0472">Membrane</keyword>
<accession>A0A9N9GKZ6</accession>
<comment type="caution">
    <text evidence="2">The sequence shown here is derived from an EMBL/GenBank/DDBJ whole genome shotgun (WGS) entry which is preliminary data.</text>
</comment>
<evidence type="ECO:0000256" key="1">
    <source>
        <dbReference type="SAM" id="Phobius"/>
    </source>
</evidence>
<dbReference type="EMBL" id="CAJVPL010002402">
    <property type="protein sequence ID" value="CAG8609342.1"/>
    <property type="molecule type" value="Genomic_DNA"/>
</dbReference>
<sequence>MYLQEIYYRYRHNELKSIVACRIIAAFLIIDIRDDGPVLHKTIFETKSLPIPDIRFSADFNYKIACSFMKSISASDLQDCTQYISQPAQTLTKKWETLLSLDKYMERFTLEGLKSILLTININDNDFSLDNDKSVLTAYDPEFGPYSHSDGNSNDDLLGFIDHYGPEFTYSPECYFFRELLKKIYLKSKVMLLELQQAIAKKHISLQITRPTFLGGLGLFGGVWVIAAGVYACLFGTGVLHPWGLIHRYCFPNDNSKLVRNKFPIIPFFSPATNDPKSDDEFKALELFLKDYVVNVGYLETLTTMQQPDASSDLAQIKSSGATFFTNPQSVYINQLPTPDQVMQPQGTHNLQGNQVVNLQSTGISGMQTYNF</sequence>
<evidence type="ECO:0000313" key="2">
    <source>
        <dbReference type="EMBL" id="CAG8609342.1"/>
    </source>
</evidence>
<reference evidence="2" key="1">
    <citation type="submission" date="2021-06" db="EMBL/GenBank/DDBJ databases">
        <authorList>
            <person name="Kallberg Y."/>
            <person name="Tangrot J."/>
            <person name="Rosling A."/>
        </authorList>
    </citation>
    <scope>NUCLEOTIDE SEQUENCE</scope>
    <source>
        <strain evidence="2">MT106</strain>
    </source>
</reference>
<proteinExistence type="predicted"/>
<evidence type="ECO:0000313" key="3">
    <source>
        <dbReference type="Proteomes" id="UP000789831"/>
    </source>
</evidence>
<dbReference type="Proteomes" id="UP000789831">
    <property type="component" value="Unassembled WGS sequence"/>
</dbReference>
<organism evidence="2 3">
    <name type="scientific">Ambispora gerdemannii</name>
    <dbReference type="NCBI Taxonomy" id="144530"/>
    <lineage>
        <taxon>Eukaryota</taxon>
        <taxon>Fungi</taxon>
        <taxon>Fungi incertae sedis</taxon>
        <taxon>Mucoromycota</taxon>
        <taxon>Glomeromycotina</taxon>
        <taxon>Glomeromycetes</taxon>
        <taxon>Archaeosporales</taxon>
        <taxon>Ambisporaceae</taxon>
        <taxon>Ambispora</taxon>
    </lineage>
</organism>